<dbReference type="InterPro" id="IPR000182">
    <property type="entry name" value="GNAT_dom"/>
</dbReference>
<dbReference type="InterPro" id="IPR016181">
    <property type="entry name" value="Acyl_CoA_acyltransferase"/>
</dbReference>
<evidence type="ECO:0000313" key="2">
    <source>
        <dbReference type="EMBL" id="CRK75001.1"/>
    </source>
</evidence>
<dbReference type="Gene3D" id="3.40.630.30">
    <property type="match status" value="1"/>
</dbReference>
<dbReference type="EMBL" id="CVQV01000005">
    <property type="protein sequence ID" value="CRK75001.1"/>
    <property type="molecule type" value="Genomic_DNA"/>
</dbReference>
<dbReference type="GO" id="GO:0016747">
    <property type="term" value="F:acyltransferase activity, transferring groups other than amino-acyl groups"/>
    <property type="evidence" value="ECO:0007669"/>
    <property type="project" value="InterPro"/>
</dbReference>
<keyword evidence="3" id="KW-1185">Reference proteome</keyword>
<name>A0A0U1NJV8_9RHOB</name>
<dbReference type="Proteomes" id="UP000048949">
    <property type="component" value="Unassembled WGS sequence"/>
</dbReference>
<organism evidence="2 3">
    <name type="scientific">Nereida ignava</name>
    <dbReference type="NCBI Taxonomy" id="282199"/>
    <lineage>
        <taxon>Bacteria</taxon>
        <taxon>Pseudomonadati</taxon>
        <taxon>Pseudomonadota</taxon>
        <taxon>Alphaproteobacteria</taxon>
        <taxon>Rhodobacterales</taxon>
        <taxon>Roseobacteraceae</taxon>
        <taxon>Nereida</taxon>
    </lineage>
</organism>
<dbReference type="STRING" id="282199.GCA_001049735_01041"/>
<evidence type="ECO:0000313" key="3">
    <source>
        <dbReference type="Proteomes" id="UP000048949"/>
    </source>
</evidence>
<feature type="domain" description="N-acetyltransferase" evidence="1">
    <location>
        <begin position="98"/>
        <end position="230"/>
    </location>
</feature>
<accession>A0A0U1NJV8</accession>
<protein>
    <submittedName>
        <fullName evidence="2">Putative acetyltransferase</fullName>
    </submittedName>
</protein>
<reference evidence="2 3" key="1">
    <citation type="submission" date="2015-04" db="EMBL/GenBank/DDBJ databases">
        <authorList>
            <person name="Syromyatnikov M.Y."/>
            <person name="Popov V.N."/>
        </authorList>
    </citation>
    <scope>NUCLEOTIDE SEQUENCE [LARGE SCALE GENOMIC DNA]</scope>
    <source>
        <strain evidence="2 3">CECT 5292</strain>
    </source>
</reference>
<keyword evidence="2" id="KW-0808">Transferase</keyword>
<dbReference type="OrthoDB" id="7301318at2"/>
<gene>
    <name evidence="2" type="ORF">NIG5292_01042</name>
</gene>
<sequence>MNSDALYAAIDVTWPSETITSDGPWVHRKAVGAGSRLNATTLELTSGGVPDDIPDRPLFMVRGDQSALDTALENRGYAVKDPVTAYVINVEKIAQASGPTRVFTGWPELAVMAEVWATGGIGPERIASMERVKTTKAGFLCRADDRAAGVAFAAIDGELAMLHALEVLTHARRTNVATDILKHAAYWAAENGARHLAVLVTTANTGANALYQNMGFEKAVGYHYRIRGTV</sequence>
<dbReference type="Pfam" id="PF00583">
    <property type="entry name" value="Acetyltransf_1"/>
    <property type="match status" value="1"/>
</dbReference>
<dbReference type="SUPFAM" id="SSF55729">
    <property type="entry name" value="Acyl-CoA N-acyltransferases (Nat)"/>
    <property type="match status" value="1"/>
</dbReference>
<dbReference type="AlphaFoldDB" id="A0A0U1NJV8"/>
<evidence type="ECO:0000259" key="1">
    <source>
        <dbReference type="PROSITE" id="PS51186"/>
    </source>
</evidence>
<dbReference type="PROSITE" id="PS51186">
    <property type="entry name" value="GNAT"/>
    <property type="match status" value="1"/>
</dbReference>
<dbReference type="RefSeq" id="WP_053084838.1">
    <property type="nucleotide sequence ID" value="NZ_CBFHGK010000008.1"/>
</dbReference>
<proteinExistence type="predicted"/>